<organism evidence="1 2">
    <name type="scientific">Svornostia abyssi</name>
    <dbReference type="NCBI Taxonomy" id="2898438"/>
    <lineage>
        <taxon>Bacteria</taxon>
        <taxon>Bacillati</taxon>
        <taxon>Actinomycetota</taxon>
        <taxon>Thermoleophilia</taxon>
        <taxon>Solirubrobacterales</taxon>
        <taxon>Baekduiaceae</taxon>
        <taxon>Svornostia</taxon>
    </lineage>
</organism>
<dbReference type="PROSITE" id="PS51318">
    <property type="entry name" value="TAT"/>
    <property type="match status" value="1"/>
</dbReference>
<sequence>MDTTNFGRPHSRRTLIKVAGAGTAALTLPTFLIACGDDEETASSSTAASSGNDALKVSAGSDIPKKTVKFGMAPFADATFYVIAMEQGWFEDVGITISPAPTGVKVTPDNVVTKMVTGEADIATFYGPGKIATMAKAPELKMFGFSDTYVGTYILVSPEVDVKTVSEQVAEGVSFDEAIKTAMAPMKGQPVAFSNTGQHRDFLDQAFKLGGLTYDDVEVAATTDSKILQLAKGGKTNFTSPEGAAQNIELLKDGWKPLVSVDDLLKGLPPGDPRSVAAVGHEGPAASDEFLEKERETCLRFLSVMFRTIDAIKADPEKYLPDQIPYLESVSGTKSSVADLQQIYKVNDPLIAFDDQTQYWTDLKAPTSYQTIYNAQIKSAQEGGVLPKGKDYTADDAIVGKEFYDQLVALRKGYDDMLADAGDLSGDAKALADSAAEQYEARNYLDAYRQLKAATSSS</sequence>
<proteinExistence type="predicted"/>
<dbReference type="PANTHER" id="PTHR30024">
    <property type="entry name" value="ALIPHATIC SULFONATES-BINDING PROTEIN-RELATED"/>
    <property type="match status" value="1"/>
</dbReference>
<name>A0ABY5PDV3_9ACTN</name>
<dbReference type="SUPFAM" id="SSF53850">
    <property type="entry name" value="Periplasmic binding protein-like II"/>
    <property type="match status" value="1"/>
</dbReference>
<dbReference type="PANTHER" id="PTHR30024:SF42">
    <property type="entry name" value="ALIPHATIC SULFONATES-BINDING PROTEIN-RELATED"/>
    <property type="match status" value="1"/>
</dbReference>
<accession>A0ABY5PDV3</accession>
<dbReference type="Proteomes" id="UP001058860">
    <property type="component" value="Chromosome"/>
</dbReference>
<dbReference type="InterPro" id="IPR006311">
    <property type="entry name" value="TAT_signal"/>
</dbReference>
<gene>
    <name evidence="1" type="ORF">LRS13_19340</name>
</gene>
<dbReference type="RefSeq" id="WP_353863341.1">
    <property type="nucleotide sequence ID" value="NZ_CP088295.1"/>
</dbReference>
<dbReference type="Gene3D" id="3.40.190.10">
    <property type="entry name" value="Periplasmic binding protein-like II"/>
    <property type="match status" value="2"/>
</dbReference>
<dbReference type="Pfam" id="PF13379">
    <property type="entry name" value="NMT1_2"/>
    <property type="match status" value="1"/>
</dbReference>
<evidence type="ECO:0000313" key="1">
    <source>
        <dbReference type="EMBL" id="UUY02818.1"/>
    </source>
</evidence>
<protein>
    <submittedName>
        <fullName evidence="1">ABC transporter substrate-binding protein</fullName>
    </submittedName>
</protein>
<dbReference type="EMBL" id="CP088295">
    <property type="protein sequence ID" value="UUY02818.1"/>
    <property type="molecule type" value="Genomic_DNA"/>
</dbReference>
<evidence type="ECO:0000313" key="2">
    <source>
        <dbReference type="Proteomes" id="UP001058860"/>
    </source>
</evidence>
<keyword evidence="2" id="KW-1185">Reference proteome</keyword>
<reference evidence="2" key="1">
    <citation type="submission" date="2021-11" db="EMBL/GenBank/DDBJ databases">
        <title>Cultivation dependent microbiological survey of springs from the worlds oldest radium mine currently devoted to the extraction of radon-saturated water.</title>
        <authorList>
            <person name="Kapinusova G."/>
            <person name="Smrhova T."/>
            <person name="Strejcek M."/>
            <person name="Suman J."/>
            <person name="Jani K."/>
            <person name="Pajer P."/>
            <person name="Uhlik O."/>
        </authorList>
    </citation>
    <scope>NUCLEOTIDE SEQUENCE [LARGE SCALE GENOMIC DNA]</scope>
    <source>
        <strain evidence="2">J379</strain>
    </source>
</reference>